<comment type="caution">
    <text evidence="4">The sequence shown here is derived from an EMBL/GenBank/DDBJ whole genome shotgun (WGS) entry which is preliminary data.</text>
</comment>
<evidence type="ECO:0000256" key="2">
    <source>
        <dbReference type="PROSITE-ProRule" id="PRU01091"/>
    </source>
</evidence>
<gene>
    <name evidence="4" type="ORF">FNJ47_05275</name>
</gene>
<accession>A0A6P1B9Y5</accession>
<dbReference type="InterPro" id="IPR058852">
    <property type="entry name" value="HTH_77"/>
</dbReference>
<evidence type="ECO:0000313" key="5">
    <source>
        <dbReference type="Proteomes" id="UP000468531"/>
    </source>
</evidence>
<feature type="DNA-binding region" description="OmpR/PhoB-type" evidence="2">
    <location>
        <begin position="10"/>
        <end position="108"/>
    </location>
</feature>
<keyword evidence="5" id="KW-1185">Reference proteome</keyword>
<feature type="domain" description="OmpR/PhoB-type" evidence="3">
    <location>
        <begin position="10"/>
        <end position="108"/>
    </location>
</feature>
<dbReference type="Gene3D" id="1.10.10.10">
    <property type="entry name" value="Winged helix-like DNA-binding domain superfamily/Winged helix DNA-binding domain"/>
    <property type="match status" value="1"/>
</dbReference>
<protein>
    <submittedName>
        <fullName evidence="4">Transcriptional regulator</fullName>
    </submittedName>
</protein>
<keyword evidence="1 2" id="KW-0238">DNA-binding</keyword>
<dbReference type="PANTHER" id="PTHR47691:SF3">
    <property type="entry name" value="HTH-TYPE TRANSCRIPTIONAL REGULATOR RV0890C-RELATED"/>
    <property type="match status" value="1"/>
</dbReference>
<dbReference type="GO" id="GO:0000160">
    <property type="term" value="P:phosphorelay signal transduction system"/>
    <property type="evidence" value="ECO:0007669"/>
    <property type="project" value="InterPro"/>
</dbReference>
<dbReference type="Pfam" id="PF00486">
    <property type="entry name" value="Trans_reg_C"/>
    <property type="match status" value="1"/>
</dbReference>
<dbReference type="SUPFAM" id="SSF48452">
    <property type="entry name" value="TPR-like"/>
    <property type="match status" value="2"/>
</dbReference>
<dbReference type="CDD" id="cd00383">
    <property type="entry name" value="trans_reg_C"/>
    <property type="match status" value="1"/>
</dbReference>
<dbReference type="InterPro" id="IPR036388">
    <property type="entry name" value="WH-like_DNA-bd_sf"/>
</dbReference>
<organism evidence="4 5">
    <name type="scientific">Bradyrhizobium uaiense</name>
    <dbReference type="NCBI Taxonomy" id="2594946"/>
    <lineage>
        <taxon>Bacteria</taxon>
        <taxon>Pseudomonadati</taxon>
        <taxon>Pseudomonadota</taxon>
        <taxon>Alphaproteobacteria</taxon>
        <taxon>Hyphomicrobiales</taxon>
        <taxon>Nitrobacteraceae</taxon>
        <taxon>Bradyrhizobium</taxon>
    </lineage>
</organism>
<dbReference type="Gene3D" id="3.40.50.300">
    <property type="entry name" value="P-loop containing nucleotide triphosphate hydrolases"/>
    <property type="match status" value="1"/>
</dbReference>
<dbReference type="Pfam" id="PF25872">
    <property type="entry name" value="HTH_77"/>
    <property type="match status" value="1"/>
</dbReference>
<dbReference type="InterPro" id="IPR002182">
    <property type="entry name" value="NB-ARC"/>
</dbReference>
<dbReference type="AlphaFoldDB" id="A0A6P1B9Y5"/>
<dbReference type="Pfam" id="PF00931">
    <property type="entry name" value="NB-ARC"/>
    <property type="match status" value="1"/>
</dbReference>
<sequence length="953" mass="102311">MIAKPAAKSKDAISFGPFSLVASERLLTKGGDPVELGARALDVLIALISRPNEVLDKRELISEVWSGISVEEANLRFQIAALRRALGDGQDCARYIATVPGRGYCFVAPISSVKNKNTGEAGNTRPVQADHLLPARLVRIIGRTDNISTLSTQLATSRFVTIVGPGGVGKTTLAVAVAHDLLETFVGSALFIDLGIISDPGMVAVSLASTLGISVRSDDPTPSIVSHLRDKRILLVLDNCEHVVDAVAAVTAQIFRATSQVHLLATSREALRATGEFIYRLEPLDVPPQDCPPTAAATLAFSAAKLFVERAAASGTRVNLDDSDAAVVAGICRKLDGVALAIELAAGRVAALGLQRTAAMLDERLTLLWQGQRTAPPRQRTLQATLDWSFSLLSEPERMVLRRLAVFVGDFTLEAAQAITVSVTADQSLVFDAIESLVSKSMVVARSIGGSMRYRLLATTRSYVLGLGARGAELADLGQCHAAYCQRWLEKTGATWPTLSNALERAPYLSGLGDVRAALEWSFSDSGSAKVGVSLAANAGPVFLAMSLLTECHRWAETAIAALNDTTRGGFEEMHLQAALGLSLMFTRGSTDAARVALNRSLAIAEERGEPLNQLQLLAPLTMYHLRIGDFKTAIALGKRASALSKVVADPTAIALAHSISGISLTHTGDLAGARLGLEAAQQRMTTPQRSNAIYLGFDGHDLAGIFLARTLWLQGYPDQARLRAKETIKDAAATDHPVTLSITLIWAISLFLWMGDLETAEELLEWFIARAETHSLGPYLAVGRGYKGLLAVRRGAAKLGVESLQGALADLHSARYELLTTMFSISLVQGLAAIGRHAEAVKLVGEAIEMVEENGDVSYMAELLRTKADVLLSMPQPKYEDAEQCLTQSLEWSRRQGALAWELRTAVDLAKLWASQGRTDARSLLQPVYARFAEGLDTPDLRQAERLLATLR</sequence>
<evidence type="ECO:0000313" key="4">
    <source>
        <dbReference type="EMBL" id="NEU95257.1"/>
    </source>
</evidence>
<dbReference type="InterPro" id="IPR001867">
    <property type="entry name" value="OmpR/PhoB-type_DNA-bd"/>
</dbReference>
<dbReference type="SUPFAM" id="SSF52540">
    <property type="entry name" value="P-loop containing nucleoside triphosphate hydrolases"/>
    <property type="match status" value="1"/>
</dbReference>
<dbReference type="SMART" id="SM00862">
    <property type="entry name" value="Trans_reg_C"/>
    <property type="match status" value="1"/>
</dbReference>
<dbReference type="PROSITE" id="PS51755">
    <property type="entry name" value="OMPR_PHOB"/>
    <property type="match status" value="1"/>
</dbReference>
<dbReference type="PANTHER" id="PTHR47691">
    <property type="entry name" value="REGULATOR-RELATED"/>
    <property type="match status" value="1"/>
</dbReference>
<evidence type="ECO:0000256" key="1">
    <source>
        <dbReference type="ARBA" id="ARBA00023125"/>
    </source>
</evidence>
<dbReference type="InterPro" id="IPR011990">
    <property type="entry name" value="TPR-like_helical_dom_sf"/>
</dbReference>
<dbReference type="GO" id="GO:0003677">
    <property type="term" value="F:DNA binding"/>
    <property type="evidence" value="ECO:0007669"/>
    <property type="project" value="UniProtKB-UniRule"/>
</dbReference>
<name>A0A6P1B9Y5_9BRAD</name>
<dbReference type="GO" id="GO:0006355">
    <property type="term" value="P:regulation of DNA-templated transcription"/>
    <property type="evidence" value="ECO:0007669"/>
    <property type="project" value="InterPro"/>
</dbReference>
<dbReference type="Proteomes" id="UP000468531">
    <property type="component" value="Unassembled WGS sequence"/>
</dbReference>
<dbReference type="InterPro" id="IPR027417">
    <property type="entry name" value="P-loop_NTPase"/>
</dbReference>
<dbReference type="PRINTS" id="PR00364">
    <property type="entry name" value="DISEASERSIST"/>
</dbReference>
<dbReference type="EMBL" id="VKHP01000011">
    <property type="protein sequence ID" value="NEU95257.1"/>
    <property type="molecule type" value="Genomic_DNA"/>
</dbReference>
<proteinExistence type="predicted"/>
<dbReference type="SUPFAM" id="SSF46894">
    <property type="entry name" value="C-terminal effector domain of the bipartite response regulators"/>
    <property type="match status" value="1"/>
</dbReference>
<dbReference type="RefSeq" id="WP_163151293.1">
    <property type="nucleotide sequence ID" value="NZ_VKHP01000011.1"/>
</dbReference>
<dbReference type="InterPro" id="IPR016032">
    <property type="entry name" value="Sig_transdc_resp-reg_C-effctor"/>
</dbReference>
<dbReference type="GO" id="GO:0043531">
    <property type="term" value="F:ADP binding"/>
    <property type="evidence" value="ECO:0007669"/>
    <property type="project" value="InterPro"/>
</dbReference>
<reference evidence="4 5" key="1">
    <citation type="journal article" date="2020" name="Arch. Microbiol.">
        <title>Bradyrhizobium uaiense sp. nov., a new highly efficient cowpea symbiont.</title>
        <authorList>
            <person name="Cabral Michel D."/>
            <person name="Azarias Guimaraes A."/>
            <person name="Martins da Costa E."/>
            <person name="Soares de Carvalho T."/>
            <person name="Balsanelli E."/>
            <person name="Willems A."/>
            <person name="Maltempi de Souza E."/>
            <person name="de Souza Moreira F.M."/>
        </authorList>
    </citation>
    <scope>NUCLEOTIDE SEQUENCE [LARGE SCALE GENOMIC DNA]</scope>
    <source>
        <strain evidence="4 5">UFLA 03-164</strain>
    </source>
</reference>
<dbReference type="Gene3D" id="1.25.40.10">
    <property type="entry name" value="Tetratricopeptide repeat domain"/>
    <property type="match status" value="2"/>
</dbReference>
<evidence type="ECO:0000259" key="3">
    <source>
        <dbReference type="PROSITE" id="PS51755"/>
    </source>
</evidence>